<comment type="caution">
    <text evidence="2">The sequence shown here is derived from an EMBL/GenBank/DDBJ whole genome shotgun (WGS) entry which is preliminary data.</text>
</comment>
<accession>A0A2T4IJ39</accession>
<gene>
    <name evidence="2" type="ORF">C8261_03465</name>
</gene>
<evidence type="ECO:0000259" key="1">
    <source>
        <dbReference type="Pfam" id="PF05170"/>
    </source>
</evidence>
<proteinExistence type="predicted"/>
<dbReference type="EMBL" id="PZKC01000002">
    <property type="protein sequence ID" value="PTD97746.1"/>
    <property type="molecule type" value="Genomic_DNA"/>
</dbReference>
<reference evidence="2 3" key="2">
    <citation type="submission" date="2018-04" db="EMBL/GenBank/DDBJ databases">
        <title>Thauera lacus sp. nov., isolated from an saline lake in Inner Mongolia, China.</title>
        <authorList>
            <person name="Liang Q.-Y."/>
        </authorList>
    </citation>
    <scope>NUCLEOTIDE SEQUENCE [LARGE SCALE GENOMIC DNA]</scope>
    <source>
        <strain evidence="2 3">D20</strain>
    </source>
</reference>
<dbReference type="OrthoDB" id="668782at2"/>
<organism evidence="2 3">
    <name type="scientific">Pseudothauera lacus</name>
    <dbReference type="NCBI Taxonomy" id="2136175"/>
    <lineage>
        <taxon>Bacteria</taxon>
        <taxon>Pseudomonadati</taxon>
        <taxon>Pseudomonadota</taxon>
        <taxon>Betaproteobacteria</taxon>
        <taxon>Rhodocyclales</taxon>
        <taxon>Zoogloeaceae</taxon>
        <taxon>Pseudothauera</taxon>
    </lineage>
</organism>
<protein>
    <recommendedName>
        <fullName evidence="1">AsmA domain-containing protein</fullName>
    </recommendedName>
</protein>
<reference evidence="2 3" key="1">
    <citation type="submission" date="2018-03" db="EMBL/GenBank/DDBJ databases">
        <authorList>
            <person name="Keele B.F."/>
        </authorList>
    </citation>
    <scope>NUCLEOTIDE SEQUENCE [LARGE SCALE GENOMIC DNA]</scope>
    <source>
        <strain evidence="2 3">D20</strain>
    </source>
</reference>
<dbReference type="InterPro" id="IPR052894">
    <property type="entry name" value="AsmA-related"/>
</dbReference>
<name>A0A2T4IJ39_9RHOO</name>
<dbReference type="Proteomes" id="UP000241193">
    <property type="component" value="Unassembled WGS sequence"/>
</dbReference>
<sequence length="411" mass="44210">MLRRFWKWLRRALLAVLLLLALAAAVLYWRGEAWLRAALESALQAQLQPPARLAAAHWQLWPQQRLRVHGLRIGAEAAPQLQVDSVEVLLDRDALRRGQIVIDTLAVSGVELHLQRLADGSWNVDHWLQPRRAAAGTPPALPALRAVDGRALRLRIDAVDGVPAVEVAIATLTLSAAVDVLDGGALVVDAEVRSAAPQAHARAEMAVDYRIDDGALWVDVLTLEGGGEARLAASPDAPVEHWQVHEATLEGRGWQFAGGGVRAAEHAAAALHLSGAGRQLRLRGALDAFAWSADWRLSGWLAAELDAPAITLHSTVAAVPGRFEGQVDGRAEGSALRGGWRYDGERKPPVQLDLAIDEVDGEAWRAHLPADAGGGGSTLPDWQGWPLQGRVHIGRLRLGEVLAEDVVVSLD</sequence>
<evidence type="ECO:0000313" key="3">
    <source>
        <dbReference type="Proteomes" id="UP000241193"/>
    </source>
</evidence>
<keyword evidence="3" id="KW-1185">Reference proteome</keyword>
<dbReference type="AlphaFoldDB" id="A0A2T4IJ39"/>
<dbReference type="GO" id="GO:0090313">
    <property type="term" value="P:regulation of protein targeting to membrane"/>
    <property type="evidence" value="ECO:0007669"/>
    <property type="project" value="TreeGrafter"/>
</dbReference>
<dbReference type="PANTHER" id="PTHR30441">
    <property type="entry name" value="DUF748 DOMAIN-CONTAINING PROTEIN"/>
    <property type="match status" value="1"/>
</dbReference>
<dbReference type="GO" id="GO:0005886">
    <property type="term" value="C:plasma membrane"/>
    <property type="evidence" value="ECO:0007669"/>
    <property type="project" value="TreeGrafter"/>
</dbReference>
<dbReference type="InterPro" id="IPR007844">
    <property type="entry name" value="AsmA"/>
</dbReference>
<dbReference type="Pfam" id="PF05170">
    <property type="entry name" value="AsmA"/>
    <property type="match status" value="1"/>
</dbReference>
<dbReference type="PANTHER" id="PTHR30441:SF4">
    <property type="entry name" value="PROTEIN ASMA"/>
    <property type="match status" value="1"/>
</dbReference>
<evidence type="ECO:0000313" key="2">
    <source>
        <dbReference type="EMBL" id="PTD97746.1"/>
    </source>
</evidence>
<feature type="domain" description="AsmA" evidence="1">
    <location>
        <begin position="12"/>
        <end position="137"/>
    </location>
</feature>